<dbReference type="Gene3D" id="3.40.50.11350">
    <property type="match status" value="1"/>
</dbReference>
<feature type="signal peptide" evidence="10">
    <location>
        <begin position="1"/>
        <end position="22"/>
    </location>
</feature>
<keyword evidence="4" id="KW-0256">Endoplasmic reticulum</keyword>
<evidence type="ECO:0000256" key="6">
    <source>
        <dbReference type="ARBA" id="ARBA00023277"/>
    </source>
</evidence>
<dbReference type="Gene3D" id="3.40.50.11340">
    <property type="match status" value="1"/>
</dbReference>
<comment type="pathway">
    <text evidence="2">Protein modification; protein glycosylation.</text>
</comment>
<dbReference type="OrthoDB" id="423313at2759"/>
<evidence type="ECO:0000256" key="7">
    <source>
        <dbReference type="ARBA" id="ARBA00025803"/>
    </source>
</evidence>
<evidence type="ECO:0000256" key="2">
    <source>
        <dbReference type="ARBA" id="ARBA00004922"/>
    </source>
</evidence>
<evidence type="ECO:0000256" key="10">
    <source>
        <dbReference type="SAM" id="SignalP"/>
    </source>
</evidence>
<comment type="subcellular location">
    <subcellularLocation>
        <location evidence="1">Endoplasmic reticulum</location>
    </subcellularLocation>
</comment>
<proteinExistence type="inferred from homology"/>
<evidence type="ECO:0000256" key="9">
    <source>
        <dbReference type="SAM" id="MobiDB-lite"/>
    </source>
</evidence>
<dbReference type="GeneID" id="33571862"/>
<evidence type="ECO:0000313" key="11">
    <source>
        <dbReference type="EMBL" id="ORZ19238.1"/>
    </source>
</evidence>
<evidence type="ECO:0000256" key="8">
    <source>
        <dbReference type="ARBA" id="ARBA00026232"/>
    </source>
</evidence>
<dbReference type="GO" id="GO:0046922">
    <property type="term" value="F:peptide-O-fucosyltransferase activity"/>
    <property type="evidence" value="ECO:0007669"/>
    <property type="project" value="InterPro"/>
</dbReference>
<dbReference type="Proteomes" id="UP000193648">
    <property type="component" value="Unassembled WGS sequence"/>
</dbReference>
<feature type="region of interest" description="Disordered" evidence="9">
    <location>
        <begin position="66"/>
        <end position="114"/>
    </location>
</feature>
<gene>
    <name evidence="11" type="ORF">BCR41DRAFT_421414</name>
</gene>
<keyword evidence="3 11" id="KW-0808">Transferase</keyword>
<dbReference type="GO" id="GO:0005783">
    <property type="term" value="C:endoplasmic reticulum"/>
    <property type="evidence" value="ECO:0007669"/>
    <property type="project" value="UniProtKB-SubCell"/>
</dbReference>
<dbReference type="InterPro" id="IPR019378">
    <property type="entry name" value="GDP-Fuc_O-FucTrfase"/>
</dbReference>
<dbReference type="InterPro" id="IPR045130">
    <property type="entry name" value="OFUT2-like"/>
</dbReference>
<evidence type="ECO:0000256" key="1">
    <source>
        <dbReference type="ARBA" id="ARBA00004240"/>
    </source>
</evidence>
<keyword evidence="12" id="KW-1185">Reference proteome</keyword>
<dbReference type="Pfam" id="PF10250">
    <property type="entry name" value="O-FucT"/>
    <property type="match status" value="1"/>
</dbReference>
<evidence type="ECO:0000256" key="3">
    <source>
        <dbReference type="ARBA" id="ARBA00022679"/>
    </source>
</evidence>
<dbReference type="GO" id="GO:0006004">
    <property type="term" value="P:fucose metabolic process"/>
    <property type="evidence" value="ECO:0007669"/>
    <property type="project" value="UniProtKB-KW"/>
</dbReference>
<dbReference type="PANTHER" id="PTHR13398">
    <property type="entry name" value="GDP-FUCOSE PROTEIN O-FUCOSYLTRANSFERASE 2"/>
    <property type="match status" value="1"/>
</dbReference>
<comment type="similarity">
    <text evidence="7">Belongs to the glycosyltransferase 68 family.</text>
</comment>
<feature type="compositionally biased region" description="Low complexity" evidence="9">
    <location>
        <begin position="66"/>
        <end position="80"/>
    </location>
</feature>
<organism evidence="11 12">
    <name type="scientific">Lobosporangium transversale</name>
    <dbReference type="NCBI Taxonomy" id="64571"/>
    <lineage>
        <taxon>Eukaryota</taxon>
        <taxon>Fungi</taxon>
        <taxon>Fungi incertae sedis</taxon>
        <taxon>Mucoromycota</taxon>
        <taxon>Mortierellomycotina</taxon>
        <taxon>Mortierellomycetes</taxon>
        <taxon>Mortierellales</taxon>
        <taxon>Mortierellaceae</taxon>
        <taxon>Lobosporangium</taxon>
    </lineage>
</organism>
<accession>A0A1Y2GQR8</accession>
<dbReference type="PANTHER" id="PTHR13398:SF0">
    <property type="entry name" value="GDP-FUCOSE PROTEIN O-FUCOSYLTRANSFERASE 2"/>
    <property type="match status" value="1"/>
</dbReference>
<dbReference type="RefSeq" id="XP_021882406.1">
    <property type="nucleotide sequence ID" value="XM_022030019.1"/>
</dbReference>
<keyword evidence="10" id="KW-0732">Signal</keyword>
<name>A0A1Y2GQR8_9FUNG</name>
<dbReference type="EMBL" id="MCFF01000014">
    <property type="protein sequence ID" value="ORZ19238.1"/>
    <property type="molecule type" value="Genomic_DNA"/>
</dbReference>
<evidence type="ECO:0000313" key="12">
    <source>
        <dbReference type="Proteomes" id="UP000193648"/>
    </source>
</evidence>
<evidence type="ECO:0000256" key="5">
    <source>
        <dbReference type="ARBA" id="ARBA00023253"/>
    </source>
</evidence>
<comment type="caution">
    <text evidence="11">The sequence shown here is derived from an EMBL/GenBank/DDBJ whole genome shotgun (WGS) entry which is preliminary data.</text>
</comment>
<dbReference type="STRING" id="64571.A0A1Y2GQR8"/>
<keyword evidence="11" id="KW-0328">Glycosyltransferase</keyword>
<reference evidence="11 12" key="1">
    <citation type="submission" date="2016-07" db="EMBL/GenBank/DDBJ databases">
        <title>Pervasive Adenine N6-methylation of Active Genes in Fungi.</title>
        <authorList>
            <consortium name="DOE Joint Genome Institute"/>
            <person name="Mondo S.J."/>
            <person name="Dannebaum R.O."/>
            <person name="Kuo R.C."/>
            <person name="Labutti K."/>
            <person name="Haridas S."/>
            <person name="Kuo A."/>
            <person name="Salamov A."/>
            <person name="Ahrendt S.R."/>
            <person name="Lipzen A."/>
            <person name="Sullivan W."/>
            <person name="Andreopoulos W.B."/>
            <person name="Clum A."/>
            <person name="Lindquist E."/>
            <person name="Daum C."/>
            <person name="Ramamoorthy G.K."/>
            <person name="Gryganskyi A."/>
            <person name="Culley D."/>
            <person name="Magnuson J.K."/>
            <person name="James T.Y."/>
            <person name="O'Malley M.A."/>
            <person name="Stajich J.E."/>
            <person name="Spatafora J.W."/>
            <person name="Visel A."/>
            <person name="Grigoriev I.V."/>
        </authorList>
    </citation>
    <scope>NUCLEOTIDE SEQUENCE [LARGE SCALE GENOMIC DNA]</scope>
    <source>
        <strain evidence="11 12">NRRL 3116</strain>
    </source>
</reference>
<keyword evidence="6" id="KW-0119">Carbohydrate metabolism</keyword>
<dbReference type="InParanoid" id="A0A1Y2GQR8"/>
<evidence type="ECO:0000256" key="4">
    <source>
        <dbReference type="ARBA" id="ARBA00022824"/>
    </source>
</evidence>
<sequence length="499" mass="56599">MSGMRTLRILSMGIVLFTGLSLYHLSTNLQNMEANNVYHSQYPTTQITSINNIASNSTRAGNIHMNSNNNIGNTGDTNGHYAPPISPPVVVSDSELDQKQTNDHSPQGSLLLPISKETPLPPDIPKAKTLLDPNVKYLSFMTYAGLTNQFMALENAAYVALRINRTLIIPPITTNSHDNHNSNQRWSDFFDLSQFSTLTGLKVVEWSDIRPLNADQIEVGKRQVRAGGKHYPIWEKLADNLTCQVIYGFGDSERLHTTELTFARQFLFRPQFVRPPPRKNKTQVFDRAYIGSKDNLNMDDIVTIDDLVDRYEDNSDQLLFLSHSFKLKDPLGRRSWFLVGRHLHFLPKVNDYAKQLILHHAPETKEHGKYIAVHVRRGDIWQKCRDKTEEEMVTCIVPLGRYAEAVETAYRIAGERLPVLVATDSQSEEDHVAMAKLGWRRLNHNLYTTEKELGIFGPALVDAAILVNAEVMVGSYSSSMSRVAARRQRGWRQREALYP</sequence>
<dbReference type="CDD" id="cd11296">
    <property type="entry name" value="O-FucT_like"/>
    <property type="match status" value="1"/>
</dbReference>
<protein>
    <recommendedName>
        <fullName evidence="8">GDP-fucose protein O-fucosyltransferase 2</fullName>
    </recommendedName>
</protein>
<keyword evidence="5" id="KW-0294">Fucose metabolism</keyword>
<feature type="chain" id="PRO_5012282413" description="GDP-fucose protein O-fucosyltransferase 2" evidence="10">
    <location>
        <begin position="23"/>
        <end position="499"/>
    </location>
</feature>
<dbReference type="AlphaFoldDB" id="A0A1Y2GQR8"/>